<dbReference type="InterPro" id="IPR005027">
    <property type="entry name" value="Glyco_trans_43"/>
</dbReference>
<reference evidence="15" key="1">
    <citation type="submission" date="2015-12" db="EMBL/GenBank/DDBJ databases">
        <title>Update maize B73 reference genome by single molecule sequencing technologies.</title>
        <authorList>
            <consortium name="Maize Genome Sequencing Project"/>
            <person name="Ware D."/>
        </authorList>
    </citation>
    <scope>NUCLEOTIDE SEQUENCE [LARGE SCALE GENOMIC DNA]</scope>
    <source>
        <strain evidence="15">cv. B73</strain>
    </source>
</reference>
<comment type="similarity">
    <text evidence="2 12">Belongs to the glycosyltransferase 43 family.</text>
</comment>
<keyword evidence="15" id="KW-1185">Reference proteome</keyword>
<dbReference type="PANTHER" id="PTHR10896:SF24">
    <property type="entry name" value="GLUCURONOSYLTRANSFERASE OS04G0650300-RELATED"/>
    <property type="match status" value="1"/>
</dbReference>
<dbReference type="Gene3D" id="3.90.550.10">
    <property type="entry name" value="Spore Coat Polysaccharide Biosynthesis Protein SpsA, Chain A"/>
    <property type="match status" value="1"/>
</dbReference>
<dbReference type="SUPFAM" id="SSF53448">
    <property type="entry name" value="Nucleotide-diphospho-sugar transferases"/>
    <property type="match status" value="1"/>
</dbReference>
<evidence type="ECO:0000256" key="10">
    <source>
        <dbReference type="ARBA" id="ARBA00023180"/>
    </source>
</evidence>
<keyword evidence="8 12" id="KW-0333">Golgi apparatus</keyword>
<evidence type="ECO:0000256" key="12">
    <source>
        <dbReference type="RuleBase" id="RU363127"/>
    </source>
</evidence>
<keyword evidence="9" id="KW-0472">Membrane</keyword>
<dbReference type="AlphaFoldDB" id="A0A804MJJ2"/>
<evidence type="ECO:0000256" key="5">
    <source>
        <dbReference type="ARBA" id="ARBA00022692"/>
    </source>
</evidence>
<feature type="region of interest" description="Disordered" evidence="13">
    <location>
        <begin position="1"/>
        <end position="34"/>
    </location>
</feature>
<evidence type="ECO:0000256" key="2">
    <source>
        <dbReference type="ARBA" id="ARBA00007706"/>
    </source>
</evidence>
<evidence type="ECO:0000313" key="14">
    <source>
        <dbReference type="EnsemblPlants" id="Zm00001eb091030_P001"/>
    </source>
</evidence>
<dbReference type="EC" id="2.4.-.-" evidence="12"/>
<evidence type="ECO:0000256" key="8">
    <source>
        <dbReference type="ARBA" id="ARBA00023034"/>
    </source>
</evidence>
<dbReference type="InParanoid" id="A0A804MJJ2"/>
<organism evidence="14 15">
    <name type="scientific">Zea mays</name>
    <name type="common">Maize</name>
    <dbReference type="NCBI Taxonomy" id="4577"/>
    <lineage>
        <taxon>Eukaryota</taxon>
        <taxon>Viridiplantae</taxon>
        <taxon>Streptophyta</taxon>
        <taxon>Embryophyta</taxon>
        <taxon>Tracheophyta</taxon>
        <taxon>Spermatophyta</taxon>
        <taxon>Magnoliopsida</taxon>
        <taxon>Liliopsida</taxon>
        <taxon>Poales</taxon>
        <taxon>Poaceae</taxon>
        <taxon>PACMAD clade</taxon>
        <taxon>Panicoideae</taxon>
        <taxon>Andropogonodae</taxon>
        <taxon>Andropogoneae</taxon>
        <taxon>Tripsacinae</taxon>
        <taxon>Zea</taxon>
    </lineage>
</organism>
<dbReference type="GO" id="GO:0000139">
    <property type="term" value="C:Golgi membrane"/>
    <property type="evidence" value="ECO:0007669"/>
    <property type="project" value="UniProtKB-SubCell"/>
</dbReference>
<comment type="function">
    <text evidence="12">Involved in the synthesis of glucuronoxylan hemicellulose in secondary cell walls.</text>
</comment>
<evidence type="ECO:0000256" key="1">
    <source>
        <dbReference type="ARBA" id="ARBA00004323"/>
    </source>
</evidence>
<dbReference type="GO" id="GO:0015018">
    <property type="term" value="F:galactosylgalactosylxylosylprotein 3-beta-glucuronosyltransferase activity"/>
    <property type="evidence" value="ECO:0007669"/>
    <property type="project" value="InterPro"/>
</dbReference>
<evidence type="ECO:0000256" key="7">
    <source>
        <dbReference type="ARBA" id="ARBA00022989"/>
    </source>
</evidence>
<dbReference type="PANTHER" id="PTHR10896">
    <property type="entry name" value="GALACTOSYLGALACTOSYLXYLOSYLPROTEIN 3-BETA-GLUCURONOSYLTRANSFERASE BETA-1,3-GLUCURONYLTRANSFERASE"/>
    <property type="match status" value="1"/>
</dbReference>
<reference evidence="14" key="2">
    <citation type="submission" date="2019-07" db="EMBL/GenBank/DDBJ databases">
        <authorList>
            <person name="Seetharam A."/>
            <person name="Woodhouse M."/>
            <person name="Cannon E."/>
        </authorList>
    </citation>
    <scope>NUCLEOTIDE SEQUENCE [LARGE SCALE GENOMIC DNA]</scope>
    <source>
        <strain evidence="14">cv. B73</strain>
    </source>
</reference>
<protein>
    <recommendedName>
        <fullName evidence="12">Glycosyltransferases</fullName>
        <ecNumber evidence="12">2.4.-.-</ecNumber>
    </recommendedName>
</protein>
<evidence type="ECO:0000313" key="15">
    <source>
        <dbReference type="Proteomes" id="UP000007305"/>
    </source>
</evidence>
<dbReference type="GO" id="GO:0071555">
    <property type="term" value="P:cell wall organization"/>
    <property type="evidence" value="ECO:0007669"/>
    <property type="project" value="UniProtKB-KW"/>
</dbReference>
<evidence type="ECO:0000256" key="11">
    <source>
        <dbReference type="ARBA" id="ARBA00023316"/>
    </source>
</evidence>
<dbReference type="Gramene" id="Zm00001eb091030_T001">
    <property type="protein sequence ID" value="Zm00001eb091030_P001"/>
    <property type="gene ID" value="Zm00001eb091030"/>
</dbReference>
<keyword evidence="10" id="KW-0325">Glycoprotein</keyword>
<evidence type="ECO:0000256" key="3">
    <source>
        <dbReference type="ARBA" id="ARBA00022676"/>
    </source>
</evidence>
<evidence type="ECO:0000256" key="4">
    <source>
        <dbReference type="ARBA" id="ARBA00022679"/>
    </source>
</evidence>
<dbReference type="Pfam" id="PF03360">
    <property type="entry name" value="Glyco_transf_43"/>
    <property type="match status" value="1"/>
</dbReference>
<name>A0A804MJJ2_MAIZE</name>
<comment type="subcellular location">
    <subcellularLocation>
        <location evidence="1 12">Golgi apparatus membrane</location>
        <topology evidence="1 12">Single-pass type II membrane protein</topology>
    </subcellularLocation>
</comment>
<evidence type="ECO:0000256" key="13">
    <source>
        <dbReference type="SAM" id="MobiDB-lite"/>
    </source>
</evidence>
<dbReference type="Proteomes" id="UP000007305">
    <property type="component" value="Chromosome 2"/>
</dbReference>
<feature type="compositionally biased region" description="Low complexity" evidence="13">
    <location>
        <begin position="8"/>
        <end position="34"/>
    </location>
</feature>
<keyword evidence="6 12" id="KW-0735">Signal-anchor</keyword>
<evidence type="ECO:0000256" key="9">
    <source>
        <dbReference type="ARBA" id="ARBA00023136"/>
    </source>
</evidence>
<keyword evidence="4 12" id="KW-0808">Transferase</keyword>
<evidence type="ECO:0000256" key="6">
    <source>
        <dbReference type="ARBA" id="ARBA00022968"/>
    </source>
</evidence>
<dbReference type="InterPro" id="IPR029044">
    <property type="entry name" value="Nucleotide-diphossugar_trans"/>
</dbReference>
<keyword evidence="11 12" id="KW-0961">Cell wall biogenesis/degradation</keyword>
<accession>A0A804MJJ2</accession>
<keyword evidence="7" id="KW-1133">Transmembrane helix</keyword>
<keyword evidence="3" id="KW-0328">Glycosyltransferase</keyword>
<dbReference type="EnsemblPlants" id="Zm00001eb091030_T001">
    <property type="protein sequence ID" value="Zm00001eb091030_P001"/>
    <property type="gene ID" value="Zm00001eb091030"/>
</dbReference>
<reference evidence="14" key="3">
    <citation type="submission" date="2021-05" db="UniProtKB">
        <authorList>
            <consortium name="EnsemblPlants"/>
        </authorList>
    </citation>
    <scope>IDENTIFICATION</scope>
    <source>
        <strain evidence="14">cv. B73</strain>
    </source>
</reference>
<proteinExistence type="inferred from homology"/>
<keyword evidence="5" id="KW-0812">Transmembrane</keyword>
<sequence>MTPDSCGSSSSRATAQTSSLRCSPAPTSTSYTSPVLATPPRLRIHALRVIWTKRMDGIVVFADENSILRTELFDEAQKVTTMGVVLVGILREDDGASESFLKAP</sequence>